<organism evidence="2 3">
    <name type="scientific">Bacillus safensis</name>
    <dbReference type="NCBI Taxonomy" id="561879"/>
    <lineage>
        <taxon>Bacteria</taxon>
        <taxon>Bacillati</taxon>
        <taxon>Bacillota</taxon>
        <taxon>Bacilli</taxon>
        <taxon>Bacillales</taxon>
        <taxon>Bacillaceae</taxon>
        <taxon>Bacillus</taxon>
    </lineage>
</organism>
<evidence type="ECO:0000313" key="2">
    <source>
        <dbReference type="EMBL" id="BBP89559.1"/>
    </source>
</evidence>
<name>A0A5S9MC87_BACIA</name>
<dbReference type="GO" id="GO:0005524">
    <property type="term" value="F:ATP binding"/>
    <property type="evidence" value="ECO:0007669"/>
    <property type="project" value="InterPro"/>
</dbReference>
<dbReference type="InterPro" id="IPR036187">
    <property type="entry name" value="DNA_mismatch_repair_MutS_sf"/>
</dbReference>
<evidence type="ECO:0000313" key="3">
    <source>
        <dbReference type="Proteomes" id="UP000464658"/>
    </source>
</evidence>
<feature type="domain" description="DNA mismatch repair protein MutS core" evidence="1">
    <location>
        <begin position="1"/>
        <end position="55"/>
    </location>
</feature>
<protein>
    <recommendedName>
        <fullName evidence="1">DNA mismatch repair protein MutS core domain-containing protein</fullName>
    </recommendedName>
</protein>
<dbReference type="EMBL" id="AP021906">
    <property type="protein sequence ID" value="BBP89559.1"/>
    <property type="molecule type" value="Genomic_DNA"/>
</dbReference>
<dbReference type="Pfam" id="PF05192">
    <property type="entry name" value="MutS_III"/>
    <property type="match status" value="1"/>
</dbReference>
<evidence type="ECO:0000259" key="1">
    <source>
        <dbReference type="Pfam" id="PF05192"/>
    </source>
</evidence>
<sequence length="66" mass="8132">MGGRLLKQWIDRPLIRLSQINERQEMVQILMDHFFEREDLRERLKQVYDLERAFSGPRGIWQRECT</sequence>
<accession>A0A5S9MC87</accession>
<dbReference type="SUPFAM" id="SSF48334">
    <property type="entry name" value="DNA repair protein MutS, domain III"/>
    <property type="match status" value="1"/>
</dbReference>
<dbReference type="AlphaFoldDB" id="A0A5S9MC87"/>
<dbReference type="GO" id="GO:0006298">
    <property type="term" value="P:mismatch repair"/>
    <property type="evidence" value="ECO:0007669"/>
    <property type="project" value="InterPro"/>
</dbReference>
<gene>
    <name evidence="2" type="ORF">BsIDN1_31770</name>
</gene>
<reference evidence="2 3" key="1">
    <citation type="submission" date="2019-12" db="EMBL/GenBank/DDBJ databases">
        <title>Full genome sequence of a Bacillus safensis strain isolated from commercially available natto in Indonesia.</title>
        <authorList>
            <person name="Yoshida M."/>
            <person name="Uomi M."/>
            <person name="Waturangi D."/>
            <person name="Ekaputri J.J."/>
            <person name="Setiamarga D.H.E."/>
        </authorList>
    </citation>
    <scope>NUCLEOTIDE SEQUENCE [LARGE SCALE GENOMIC DNA]</scope>
    <source>
        <strain evidence="2 3">IDN1</strain>
    </source>
</reference>
<dbReference type="Proteomes" id="UP000464658">
    <property type="component" value="Chromosome"/>
</dbReference>
<dbReference type="GO" id="GO:0030983">
    <property type="term" value="F:mismatched DNA binding"/>
    <property type="evidence" value="ECO:0007669"/>
    <property type="project" value="InterPro"/>
</dbReference>
<dbReference type="Gene3D" id="1.10.1420.10">
    <property type="match status" value="1"/>
</dbReference>
<dbReference type="InterPro" id="IPR007696">
    <property type="entry name" value="DNA_mismatch_repair_MutS_core"/>
</dbReference>
<proteinExistence type="predicted"/>